<name>A0A8H7ABX9_9EURO</name>
<accession>A0A8H7ABX9</accession>
<comment type="caution">
    <text evidence="3">The sequence shown here is derived from an EMBL/GenBank/DDBJ whole genome shotgun (WGS) entry which is preliminary data.</text>
</comment>
<evidence type="ECO:0000313" key="3">
    <source>
        <dbReference type="EMBL" id="KAF7504337.1"/>
    </source>
</evidence>
<keyword evidence="4" id="KW-1185">Reference proteome</keyword>
<dbReference type="Proteomes" id="UP000606974">
    <property type="component" value="Unassembled WGS sequence"/>
</dbReference>
<reference evidence="3" key="1">
    <citation type="submission" date="2020-02" db="EMBL/GenBank/DDBJ databases">
        <authorList>
            <person name="Palmer J.M."/>
        </authorList>
    </citation>
    <scope>NUCLEOTIDE SEQUENCE</scope>
    <source>
        <strain evidence="3">EPUS1.4</strain>
        <tissue evidence="3">Thallus</tissue>
    </source>
</reference>
<feature type="domain" description="Nephrocystin 3-like N-terminal" evidence="2">
    <location>
        <begin position="46"/>
        <end position="210"/>
    </location>
</feature>
<dbReference type="InterPro" id="IPR027417">
    <property type="entry name" value="P-loop_NTPase"/>
</dbReference>
<dbReference type="AlphaFoldDB" id="A0A8H7ABX9"/>
<protein>
    <recommendedName>
        <fullName evidence="2">Nephrocystin 3-like N-terminal domain-containing protein</fullName>
    </recommendedName>
</protein>
<dbReference type="PANTHER" id="PTHR10039:SF15">
    <property type="entry name" value="NACHT DOMAIN-CONTAINING PROTEIN"/>
    <property type="match status" value="1"/>
</dbReference>
<dbReference type="Pfam" id="PF24883">
    <property type="entry name" value="NPHP3_N"/>
    <property type="match status" value="1"/>
</dbReference>
<proteinExistence type="predicted"/>
<organism evidence="3 4">
    <name type="scientific">Endocarpon pusillum</name>
    <dbReference type="NCBI Taxonomy" id="364733"/>
    <lineage>
        <taxon>Eukaryota</taxon>
        <taxon>Fungi</taxon>
        <taxon>Dikarya</taxon>
        <taxon>Ascomycota</taxon>
        <taxon>Pezizomycotina</taxon>
        <taxon>Eurotiomycetes</taxon>
        <taxon>Chaetothyriomycetidae</taxon>
        <taxon>Verrucariales</taxon>
        <taxon>Verrucariaceae</taxon>
        <taxon>Endocarpon</taxon>
    </lineage>
</organism>
<dbReference type="InterPro" id="IPR056884">
    <property type="entry name" value="NPHP3-like_N"/>
</dbReference>
<evidence type="ECO:0000259" key="2">
    <source>
        <dbReference type="Pfam" id="PF24883"/>
    </source>
</evidence>
<evidence type="ECO:0000313" key="4">
    <source>
        <dbReference type="Proteomes" id="UP000606974"/>
    </source>
</evidence>
<dbReference type="EMBL" id="JAACFV010000141">
    <property type="protein sequence ID" value="KAF7504337.1"/>
    <property type="molecule type" value="Genomic_DNA"/>
</dbReference>
<sequence>MDTKNDLGNLLGENELQKQKDILNWLSNIDYPPQQNNYISRREPQTGVWLLRSPEFCAWLEADKQTLFCPGIPGAGKSIQTSIVVDYLIEKFYDEPTVGVAYLYCNFQRQQDQKTESLLANLIKQLVQHQIPLPSNVKLLYERLTKKNQRPSLEVLSETFQSIASSYSRVFIVIDAFDECDDTDGSRTRFLDRLFSIQNKIRLNLFATSR</sequence>
<keyword evidence="1" id="KW-0677">Repeat</keyword>
<dbReference type="Gene3D" id="3.40.50.300">
    <property type="entry name" value="P-loop containing nucleotide triphosphate hydrolases"/>
    <property type="match status" value="1"/>
</dbReference>
<dbReference type="OrthoDB" id="448455at2759"/>
<evidence type="ECO:0000256" key="1">
    <source>
        <dbReference type="ARBA" id="ARBA00022737"/>
    </source>
</evidence>
<dbReference type="PANTHER" id="PTHR10039">
    <property type="entry name" value="AMELOGENIN"/>
    <property type="match status" value="1"/>
</dbReference>
<gene>
    <name evidence="3" type="ORF">GJ744_002457</name>
</gene>